<evidence type="ECO:0000256" key="1">
    <source>
        <dbReference type="SAM" id="Phobius"/>
    </source>
</evidence>
<evidence type="ECO:0000313" key="2">
    <source>
        <dbReference type="EMBL" id="VBA40047.1"/>
    </source>
</evidence>
<gene>
    <name evidence="2" type="ORF">LAUMK136_03303</name>
</gene>
<keyword evidence="1" id="KW-0812">Transmembrane</keyword>
<reference evidence="2 3" key="1">
    <citation type="submission" date="2018-09" db="EMBL/GenBank/DDBJ databases">
        <authorList>
            <person name="Tagini F."/>
        </authorList>
    </citation>
    <scope>NUCLEOTIDE SEQUENCE [LARGE SCALE GENOMIC DNA]</scope>
    <source>
        <strain evidence="2 3">MK136</strain>
    </source>
</reference>
<accession>A0A498Q3X5</accession>
<dbReference type="AlphaFoldDB" id="A0A498Q3X5"/>
<name>A0A498Q3X5_9MYCO</name>
<sequence length="121" mass="12323">MTLRRLIIAVGAVLLLAGVIGLLVPVSVSNSNGGSISCGNGFATDLSAARNANNSNGANIPILNQVIPHTDFVAQCESAVSSRRMWTIPLVLIGIVGIGGALLVRGTQASETAETSLGDVR</sequence>
<keyword evidence="1" id="KW-1133">Transmembrane helix</keyword>
<proteinExistence type="predicted"/>
<evidence type="ECO:0008006" key="4">
    <source>
        <dbReference type="Google" id="ProtNLM"/>
    </source>
</evidence>
<protein>
    <recommendedName>
        <fullName evidence="4">Aminopeptidase</fullName>
    </recommendedName>
</protein>
<dbReference type="Proteomes" id="UP000273307">
    <property type="component" value="Unassembled WGS sequence"/>
</dbReference>
<dbReference type="RefSeq" id="WP_122443362.1">
    <property type="nucleotide sequence ID" value="NZ_UPHP01000085.1"/>
</dbReference>
<dbReference type="EMBL" id="UPHP01000085">
    <property type="protein sequence ID" value="VBA40047.1"/>
    <property type="molecule type" value="Genomic_DNA"/>
</dbReference>
<keyword evidence="3" id="KW-1185">Reference proteome</keyword>
<feature type="transmembrane region" description="Helical" evidence="1">
    <location>
        <begin position="86"/>
        <end position="104"/>
    </location>
</feature>
<evidence type="ECO:0000313" key="3">
    <source>
        <dbReference type="Proteomes" id="UP000273307"/>
    </source>
</evidence>
<keyword evidence="1" id="KW-0472">Membrane</keyword>
<organism evidence="2 3">
    <name type="scientific">Mycobacterium attenuatum</name>
    <dbReference type="NCBI Taxonomy" id="2341086"/>
    <lineage>
        <taxon>Bacteria</taxon>
        <taxon>Bacillati</taxon>
        <taxon>Actinomycetota</taxon>
        <taxon>Actinomycetes</taxon>
        <taxon>Mycobacteriales</taxon>
        <taxon>Mycobacteriaceae</taxon>
        <taxon>Mycobacterium</taxon>
    </lineage>
</organism>